<dbReference type="EMBL" id="JAARWN010000001">
    <property type="protein sequence ID" value="MBC1934938.1"/>
    <property type="molecule type" value="Genomic_DNA"/>
</dbReference>
<evidence type="ECO:0000256" key="2">
    <source>
        <dbReference type="ARBA" id="ARBA00023315"/>
    </source>
</evidence>
<dbReference type="RefSeq" id="WP_185525239.1">
    <property type="nucleotide sequence ID" value="NZ_JAARWN010000001.1"/>
</dbReference>
<gene>
    <name evidence="4" type="ORF">HCA69_01080</name>
</gene>
<reference evidence="4 5" key="1">
    <citation type="submission" date="2020-03" db="EMBL/GenBank/DDBJ databases">
        <title>Soil Listeria distribution.</title>
        <authorList>
            <person name="Liao J."/>
            <person name="Wiedmann M."/>
        </authorList>
    </citation>
    <scope>NUCLEOTIDE SEQUENCE [LARGE SCALE GENOMIC DNA]</scope>
    <source>
        <strain evidence="4 5">FSL L7-0741</strain>
    </source>
</reference>
<evidence type="ECO:0000256" key="1">
    <source>
        <dbReference type="ARBA" id="ARBA00022679"/>
    </source>
</evidence>
<dbReference type="PROSITE" id="PS51186">
    <property type="entry name" value="GNAT"/>
    <property type="match status" value="1"/>
</dbReference>
<keyword evidence="1 4" id="KW-0808">Transferase</keyword>
<dbReference type="Proteomes" id="UP000535908">
    <property type="component" value="Unassembled WGS sequence"/>
</dbReference>
<dbReference type="PANTHER" id="PTHR43420">
    <property type="entry name" value="ACETYLTRANSFERASE"/>
    <property type="match status" value="1"/>
</dbReference>
<protein>
    <submittedName>
        <fullName evidence="4">GNAT family N-acetyltransferase</fullName>
    </submittedName>
</protein>
<dbReference type="InterPro" id="IPR016181">
    <property type="entry name" value="Acyl_CoA_acyltransferase"/>
</dbReference>
<evidence type="ECO:0000313" key="4">
    <source>
        <dbReference type="EMBL" id="MBC1934938.1"/>
    </source>
</evidence>
<dbReference type="CDD" id="cd04301">
    <property type="entry name" value="NAT_SF"/>
    <property type="match status" value="1"/>
</dbReference>
<organism evidence="4 5">
    <name type="scientific">Listeria grandensis</name>
    <dbReference type="NCBI Taxonomy" id="1494963"/>
    <lineage>
        <taxon>Bacteria</taxon>
        <taxon>Bacillati</taxon>
        <taxon>Bacillota</taxon>
        <taxon>Bacilli</taxon>
        <taxon>Bacillales</taxon>
        <taxon>Listeriaceae</taxon>
        <taxon>Listeria</taxon>
    </lineage>
</organism>
<dbReference type="AlphaFoldDB" id="A0A7X0Y1F0"/>
<proteinExistence type="predicted"/>
<dbReference type="Pfam" id="PF00583">
    <property type="entry name" value="Acetyltransf_1"/>
    <property type="match status" value="1"/>
</dbReference>
<evidence type="ECO:0000259" key="3">
    <source>
        <dbReference type="PROSITE" id="PS51186"/>
    </source>
</evidence>
<dbReference type="SUPFAM" id="SSF55729">
    <property type="entry name" value="Acyl-CoA N-acyltransferases (Nat)"/>
    <property type="match status" value="1"/>
</dbReference>
<dbReference type="InterPro" id="IPR050680">
    <property type="entry name" value="YpeA/RimI_acetyltransf"/>
</dbReference>
<keyword evidence="2" id="KW-0012">Acyltransferase</keyword>
<evidence type="ECO:0000313" key="5">
    <source>
        <dbReference type="Proteomes" id="UP000535908"/>
    </source>
</evidence>
<comment type="caution">
    <text evidence="4">The sequence shown here is derived from an EMBL/GenBank/DDBJ whole genome shotgun (WGS) entry which is preliminary data.</text>
</comment>
<name>A0A7X0Y1F0_9LIST</name>
<dbReference type="InterPro" id="IPR000182">
    <property type="entry name" value="GNAT_dom"/>
</dbReference>
<feature type="domain" description="N-acetyltransferase" evidence="3">
    <location>
        <begin position="1"/>
        <end position="121"/>
    </location>
</feature>
<dbReference type="Gene3D" id="3.40.630.30">
    <property type="match status" value="1"/>
</dbReference>
<accession>A0A7X0Y1F0</accession>
<sequence length="232" mass="26222">MASLYLSADDSLVVEIDGEFAGFALTGTRIFQSRKIAWIGGIAIIPRFRKQGLACQLMEALITTYSKENITESWLEVISNNHAAIRLYESLGYQKTTDLIFLNGNLQDYGKAGIQLKKMKSESLFEKNETPWQNLISEQTQAASIWRDRQLLGDIIYRVSDKSITLLQLNLDDNSQILDGLQAFFNRYGALPCMISNQETNKAFIPILLQNGFIEVATQIQMRKVILDGEIM</sequence>
<dbReference type="GO" id="GO:0016747">
    <property type="term" value="F:acyltransferase activity, transferring groups other than amino-acyl groups"/>
    <property type="evidence" value="ECO:0007669"/>
    <property type="project" value="InterPro"/>
</dbReference>